<dbReference type="InterPro" id="IPR051911">
    <property type="entry name" value="SDR_oxidoreductase"/>
</dbReference>
<dbReference type="Proteomes" id="UP000094236">
    <property type="component" value="Unassembled WGS sequence"/>
</dbReference>
<protein>
    <submittedName>
        <fullName evidence="4">Uncharacterized protein</fullName>
    </submittedName>
</protein>
<keyword evidence="2" id="KW-0560">Oxidoreductase</keyword>
<dbReference type="PANTHER" id="PTHR43976">
    <property type="entry name" value="SHORT CHAIN DEHYDROGENASE"/>
    <property type="match status" value="1"/>
</dbReference>
<gene>
    <name evidence="4" type="ORF">PACTADRAFT_40468</name>
</gene>
<organism evidence="4 5">
    <name type="scientific">Pachysolen tannophilus NRRL Y-2460</name>
    <dbReference type="NCBI Taxonomy" id="669874"/>
    <lineage>
        <taxon>Eukaryota</taxon>
        <taxon>Fungi</taxon>
        <taxon>Dikarya</taxon>
        <taxon>Ascomycota</taxon>
        <taxon>Saccharomycotina</taxon>
        <taxon>Pichiomycetes</taxon>
        <taxon>Pachysolenaceae</taxon>
        <taxon>Pachysolen</taxon>
    </lineage>
</organism>
<keyword evidence="5" id="KW-1185">Reference proteome</keyword>
<name>A0A1E4TVG9_PACTA</name>
<dbReference type="EMBL" id="KV454013">
    <property type="protein sequence ID" value="ODV95727.1"/>
    <property type="molecule type" value="Genomic_DNA"/>
</dbReference>
<evidence type="ECO:0000313" key="5">
    <source>
        <dbReference type="Proteomes" id="UP000094236"/>
    </source>
</evidence>
<comment type="similarity">
    <text evidence="1 3">Belongs to the short-chain dehydrogenases/reductases (SDR) family.</text>
</comment>
<dbReference type="AlphaFoldDB" id="A0A1E4TVG9"/>
<dbReference type="InterPro" id="IPR002347">
    <property type="entry name" value="SDR_fam"/>
</dbReference>
<dbReference type="Pfam" id="PF00106">
    <property type="entry name" value="adh_short"/>
    <property type="match status" value="1"/>
</dbReference>
<sequence length="289" mass="32167">MSESLVWFITGCSSGIGYHVSLKALERGDKVIATSRNSSKLEELKSKGAYCMDFNVNSSETEIKKSMEHAISVYGTIDVVVNNSGYGEYGAVEECGSRVLEEQYRTNLFGPIKVVTAILPHFRKNKKGLILNVGSSAAFDHYPILGAYASSKAALKSLSITLDNEIKQFNIRSIFLAIGMFRTNLLSNLSTRKKDVVANAISDYDDMRNEVVETFQKWDQKQTGDPRLLADKLIHLAHNDGDFKGKEIPSVLIFGKDSIEIIAKDANENLSLIKKWENVIVSTDRTDWV</sequence>
<dbReference type="OrthoDB" id="1933717at2759"/>
<dbReference type="SUPFAM" id="SSF51735">
    <property type="entry name" value="NAD(P)-binding Rossmann-fold domains"/>
    <property type="match status" value="1"/>
</dbReference>
<dbReference type="PRINTS" id="PR00080">
    <property type="entry name" value="SDRFAMILY"/>
</dbReference>
<dbReference type="CDD" id="cd05374">
    <property type="entry name" value="17beta-HSD-like_SDR_c"/>
    <property type="match status" value="1"/>
</dbReference>
<dbReference type="PRINTS" id="PR00081">
    <property type="entry name" value="GDHRDH"/>
</dbReference>
<dbReference type="STRING" id="669874.A0A1E4TVG9"/>
<evidence type="ECO:0000313" key="4">
    <source>
        <dbReference type="EMBL" id="ODV95727.1"/>
    </source>
</evidence>
<evidence type="ECO:0000256" key="3">
    <source>
        <dbReference type="RuleBase" id="RU000363"/>
    </source>
</evidence>
<dbReference type="InterPro" id="IPR036291">
    <property type="entry name" value="NAD(P)-bd_dom_sf"/>
</dbReference>
<reference evidence="5" key="1">
    <citation type="submission" date="2016-05" db="EMBL/GenBank/DDBJ databases">
        <title>Comparative genomics of biotechnologically important yeasts.</title>
        <authorList>
            <consortium name="DOE Joint Genome Institute"/>
            <person name="Riley R."/>
            <person name="Haridas S."/>
            <person name="Wolfe K.H."/>
            <person name="Lopes M.R."/>
            <person name="Hittinger C.T."/>
            <person name="Goker M."/>
            <person name="Salamov A."/>
            <person name="Wisecaver J."/>
            <person name="Long T.M."/>
            <person name="Aerts A.L."/>
            <person name="Barry K."/>
            <person name="Choi C."/>
            <person name="Clum A."/>
            <person name="Coughlan A.Y."/>
            <person name="Deshpande S."/>
            <person name="Douglass A.P."/>
            <person name="Hanson S.J."/>
            <person name="Klenk H.-P."/>
            <person name="Labutti K."/>
            <person name="Lapidus A."/>
            <person name="Lindquist E."/>
            <person name="Lipzen A."/>
            <person name="Meier-Kolthoff J.P."/>
            <person name="Ohm R.A."/>
            <person name="Otillar R.P."/>
            <person name="Pangilinan J."/>
            <person name="Peng Y."/>
            <person name="Rokas A."/>
            <person name="Rosa C.A."/>
            <person name="Scheuner C."/>
            <person name="Sibirny A.A."/>
            <person name="Slot J.C."/>
            <person name="Stielow J.B."/>
            <person name="Sun H."/>
            <person name="Kurtzman C.P."/>
            <person name="Blackwell M."/>
            <person name="Grigoriev I.V."/>
            <person name="Jeffries T.W."/>
        </authorList>
    </citation>
    <scope>NUCLEOTIDE SEQUENCE [LARGE SCALE GENOMIC DNA]</scope>
    <source>
        <strain evidence="5">NRRL Y-2460</strain>
    </source>
</reference>
<evidence type="ECO:0000256" key="2">
    <source>
        <dbReference type="ARBA" id="ARBA00023002"/>
    </source>
</evidence>
<dbReference type="GO" id="GO:0016491">
    <property type="term" value="F:oxidoreductase activity"/>
    <property type="evidence" value="ECO:0007669"/>
    <property type="project" value="UniProtKB-KW"/>
</dbReference>
<proteinExistence type="inferred from homology"/>
<dbReference type="PANTHER" id="PTHR43976:SF16">
    <property type="entry name" value="SHORT-CHAIN DEHYDROGENASE_REDUCTASE FAMILY PROTEIN"/>
    <property type="match status" value="1"/>
</dbReference>
<dbReference type="Gene3D" id="3.40.50.720">
    <property type="entry name" value="NAD(P)-binding Rossmann-like Domain"/>
    <property type="match status" value="1"/>
</dbReference>
<evidence type="ECO:0000256" key="1">
    <source>
        <dbReference type="ARBA" id="ARBA00006484"/>
    </source>
</evidence>
<accession>A0A1E4TVG9</accession>